<keyword evidence="3" id="KW-0677">Repeat</keyword>
<feature type="domain" description="PKD" evidence="6">
    <location>
        <begin position="125"/>
        <end position="183"/>
    </location>
</feature>
<dbReference type="GO" id="GO:0005975">
    <property type="term" value="P:carbohydrate metabolic process"/>
    <property type="evidence" value="ECO:0007669"/>
    <property type="project" value="UniProtKB-ARBA"/>
</dbReference>
<accession>A0A9X3S7Q5</accession>
<gene>
    <name evidence="7" type="ORF">OJ997_09900</name>
</gene>
<protein>
    <submittedName>
        <fullName evidence="7">PKD domain-containing protein</fullName>
    </submittedName>
</protein>
<comment type="subcellular location">
    <subcellularLocation>
        <location evidence="1">Membrane</location>
        <topology evidence="1">Multi-pass membrane protein</topology>
    </subcellularLocation>
</comment>
<dbReference type="AlphaFoldDB" id="A0A9X3S7Q5"/>
<dbReference type="InterPro" id="IPR022409">
    <property type="entry name" value="PKD/Chitinase_dom"/>
</dbReference>
<dbReference type="Proteomes" id="UP001147653">
    <property type="component" value="Unassembled WGS sequence"/>
</dbReference>
<dbReference type="InterPro" id="IPR035986">
    <property type="entry name" value="PKD_dom_sf"/>
</dbReference>
<dbReference type="GO" id="GO:0006816">
    <property type="term" value="P:calcium ion transport"/>
    <property type="evidence" value="ECO:0007669"/>
    <property type="project" value="TreeGrafter"/>
</dbReference>
<reference evidence="7" key="1">
    <citation type="submission" date="2022-10" db="EMBL/GenBank/DDBJ databases">
        <title>The WGS of Solirubrobacter phytolaccae KCTC 29190.</title>
        <authorList>
            <person name="Jiang Z."/>
        </authorList>
    </citation>
    <scope>NUCLEOTIDE SEQUENCE</scope>
    <source>
        <strain evidence="7">KCTC 29190</strain>
    </source>
</reference>
<dbReference type="SMART" id="SM00089">
    <property type="entry name" value="PKD"/>
    <property type="match status" value="3"/>
</dbReference>
<evidence type="ECO:0000256" key="1">
    <source>
        <dbReference type="ARBA" id="ARBA00004141"/>
    </source>
</evidence>
<evidence type="ECO:0000256" key="3">
    <source>
        <dbReference type="ARBA" id="ARBA00022737"/>
    </source>
</evidence>
<evidence type="ECO:0000256" key="5">
    <source>
        <dbReference type="ARBA" id="ARBA00023136"/>
    </source>
</evidence>
<dbReference type="GO" id="GO:0005886">
    <property type="term" value="C:plasma membrane"/>
    <property type="evidence" value="ECO:0007669"/>
    <property type="project" value="TreeGrafter"/>
</dbReference>
<feature type="domain" description="PKD" evidence="6">
    <location>
        <begin position="4"/>
        <end position="92"/>
    </location>
</feature>
<dbReference type="EMBL" id="JAPDDP010000014">
    <property type="protein sequence ID" value="MDA0180603.1"/>
    <property type="molecule type" value="Genomic_DNA"/>
</dbReference>
<dbReference type="InterPro" id="IPR013783">
    <property type="entry name" value="Ig-like_fold"/>
</dbReference>
<evidence type="ECO:0000256" key="2">
    <source>
        <dbReference type="ARBA" id="ARBA00022692"/>
    </source>
</evidence>
<dbReference type="PROSITE" id="PS50093">
    <property type="entry name" value="PKD"/>
    <property type="match status" value="3"/>
</dbReference>
<dbReference type="PANTHER" id="PTHR46730:SF1">
    <property type="entry name" value="PLAT DOMAIN-CONTAINING PROTEIN"/>
    <property type="match status" value="1"/>
</dbReference>
<dbReference type="GO" id="GO:0005261">
    <property type="term" value="F:monoatomic cation channel activity"/>
    <property type="evidence" value="ECO:0007669"/>
    <property type="project" value="TreeGrafter"/>
</dbReference>
<comment type="caution">
    <text evidence="7">The sequence shown here is derived from an EMBL/GenBank/DDBJ whole genome shotgun (WGS) entry which is preliminary data.</text>
</comment>
<evidence type="ECO:0000313" key="7">
    <source>
        <dbReference type="EMBL" id="MDA0180603.1"/>
    </source>
</evidence>
<dbReference type="Gene3D" id="2.60.40.10">
    <property type="entry name" value="Immunoglobulins"/>
    <property type="match status" value="3"/>
</dbReference>
<evidence type="ECO:0000256" key="4">
    <source>
        <dbReference type="ARBA" id="ARBA00022989"/>
    </source>
</evidence>
<name>A0A9X3S7Q5_9ACTN</name>
<evidence type="ECO:0000313" key="8">
    <source>
        <dbReference type="Proteomes" id="UP001147653"/>
    </source>
</evidence>
<keyword evidence="8" id="KW-1185">Reference proteome</keyword>
<proteinExistence type="predicted"/>
<dbReference type="SUPFAM" id="SSF49299">
    <property type="entry name" value="PKD domain"/>
    <property type="match status" value="3"/>
</dbReference>
<evidence type="ECO:0000259" key="6">
    <source>
        <dbReference type="PROSITE" id="PS50093"/>
    </source>
</evidence>
<keyword evidence="4" id="KW-1133">Transmembrane helix</keyword>
<organism evidence="7 8">
    <name type="scientific">Solirubrobacter phytolaccae</name>
    <dbReference type="NCBI Taxonomy" id="1404360"/>
    <lineage>
        <taxon>Bacteria</taxon>
        <taxon>Bacillati</taxon>
        <taxon>Actinomycetota</taxon>
        <taxon>Thermoleophilia</taxon>
        <taxon>Solirubrobacterales</taxon>
        <taxon>Solirubrobacteraceae</taxon>
        <taxon>Solirubrobacter</taxon>
    </lineage>
</organism>
<sequence length="402" mass="41220">MQPPTVELGSNVTGGAAALSVKFTATGNDPDGEEEDLLYAWDFGDGSMGSFEQNPTHTYVAKGTYTAKVTVSDGSGATASKTVVITVTDTPGNAAPVIDGIGKLSPHGNPMQLQLTVQAHDPENDKLTFTWDFDDQTSATGADVTHTWTTAGTYNVKVTASDGKGGTATRTETVTVSPAANVLPTVTIAADPTQGSAPLPVQFSANPDDPDGDRRNLLYVWAFGDGSFSAEQNPLHTYTLPGVHTATLTVTDARGGKTTKSVQITVSSVQGGPAPAPKGPDAAPTQAPWFGVSEPVKTSVAGFAKSGLSVKVTATEAMTGSAKLVVSSKVAKALGLKSTTLATASVKFTSAGSKTVKFKVSKTVKKALAKAKGSVKVTLAVSLKAQGESAKSSTRSVTLTRR</sequence>
<dbReference type="PANTHER" id="PTHR46730">
    <property type="entry name" value="POLYCYSTIN-1"/>
    <property type="match status" value="1"/>
</dbReference>
<dbReference type="InterPro" id="IPR000601">
    <property type="entry name" value="PKD_dom"/>
</dbReference>
<dbReference type="CDD" id="cd00146">
    <property type="entry name" value="PKD"/>
    <property type="match status" value="3"/>
</dbReference>
<dbReference type="Pfam" id="PF18911">
    <property type="entry name" value="PKD_4"/>
    <property type="match status" value="3"/>
</dbReference>
<keyword evidence="2" id="KW-0812">Transmembrane</keyword>
<feature type="domain" description="PKD" evidence="6">
    <location>
        <begin position="184"/>
        <end position="266"/>
    </location>
</feature>
<keyword evidence="5" id="KW-0472">Membrane</keyword>